<dbReference type="PANTHER" id="PTHR35153:SF1">
    <property type="entry name" value="COILED-COIL DOMAIN-CONTAINING PROTEIN 154"/>
    <property type="match status" value="1"/>
</dbReference>
<dbReference type="PANTHER" id="PTHR35153">
    <property type="entry name" value="COILED-COIL DOMAIN-CONTAINING PROTEIN 154"/>
    <property type="match status" value="1"/>
</dbReference>
<comment type="caution">
    <text evidence="1">The sequence shown here is derived from an EMBL/GenBank/DDBJ whole genome shotgun (WGS) entry which is preliminary data.</text>
</comment>
<dbReference type="Pfam" id="PF15450">
    <property type="entry name" value="CCDC154"/>
    <property type="match status" value="1"/>
</dbReference>
<reference evidence="1 2" key="1">
    <citation type="submission" date="2023-05" db="EMBL/GenBank/DDBJ databases">
        <title>B98-5 Cell Line De Novo Hybrid Assembly: An Optical Mapping Approach.</title>
        <authorList>
            <person name="Kananen K."/>
            <person name="Auerbach J.A."/>
            <person name="Kautto E."/>
            <person name="Blachly J.S."/>
        </authorList>
    </citation>
    <scope>NUCLEOTIDE SEQUENCE [LARGE SCALE GENOMIC DNA]</scope>
    <source>
        <strain evidence="1">B95-8</strain>
        <tissue evidence="1">Cell line</tissue>
    </source>
</reference>
<dbReference type="EMBL" id="JASSZA010000011">
    <property type="protein sequence ID" value="KAK2097267.1"/>
    <property type="molecule type" value="Genomic_DNA"/>
</dbReference>
<evidence type="ECO:0000313" key="1">
    <source>
        <dbReference type="EMBL" id="KAK2097267.1"/>
    </source>
</evidence>
<keyword evidence="2" id="KW-1185">Reference proteome</keyword>
<protein>
    <submittedName>
        <fullName evidence="1">Uncharacterized protein</fullName>
    </submittedName>
</protein>
<evidence type="ECO:0000313" key="2">
    <source>
        <dbReference type="Proteomes" id="UP001266305"/>
    </source>
</evidence>
<organism evidence="1 2">
    <name type="scientific">Saguinus oedipus</name>
    <name type="common">Cotton-top tamarin</name>
    <name type="synonym">Oedipomidas oedipus</name>
    <dbReference type="NCBI Taxonomy" id="9490"/>
    <lineage>
        <taxon>Eukaryota</taxon>
        <taxon>Metazoa</taxon>
        <taxon>Chordata</taxon>
        <taxon>Craniata</taxon>
        <taxon>Vertebrata</taxon>
        <taxon>Euteleostomi</taxon>
        <taxon>Mammalia</taxon>
        <taxon>Eutheria</taxon>
        <taxon>Euarchontoglires</taxon>
        <taxon>Primates</taxon>
        <taxon>Haplorrhini</taxon>
        <taxon>Platyrrhini</taxon>
        <taxon>Cebidae</taxon>
        <taxon>Callitrichinae</taxon>
        <taxon>Saguinus</taxon>
    </lineage>
</organism>
<sequence>MPTCPPQLREKSQALETSVVQLAGQVKELSGRLPALSSRLDLQEQMLGLRLSEVRQAVGGRQAGGTSSLPPLRNLSCVDTAPVFPLIHRELWQQPVIRG</sequence>
<dbReference type="Proteomes" id="UP001266305">
    <property type="component" value="Unassembled WGS sequence"/>
</dbReference>
<dbReference type="InterPro" id="IPR029512">
    <property type="entry name" value="CCDC154"/>
</dbReference>
<proteinExistence type="predicted"/>
<accession>A0ABQ9ULX1</accession>
<name>A0ABQ9ULX1_SAGOE</name>
<gene>
    <name evidence="1" type="ORF">P7K49_022718</name>
</gene>